<dbReference type="Gene3D" id="3.40.50.2300">
    <property type="match status" value="2"/>
</dbReference>
<comment type="caution">
    <text evidence="5">The sequence shown here is derived from an EMBL/GenBank/DDBJ whole genome shotgun (WGS) entry which is preliminary data.</text>
</comment>
<organism evidence="5 6">
    <name type="scientific">Georgenia thermotolerans</name>
    <dbReference type="NCBI Taxonomy" id="527326"/>
    <lineage>
        <taxon>Bacteria</taxon>
        <taxon>Bacillati</taxon>
        <taxon>Actinomycetota</taxon>
        <taxon>Actinomycetes</taxon>
        <taxon>Micrococcales</taxon>
        <taxon>Bogoriellaceae</taxon>
        <taxon>Georgenia</taxon>
    </lineage>
</organism>
<sequence>MAAVAASIAATATLAACSSGGAAPDASGAAGGGEYVTVVKLQGISWFDRMEQGLDATATERGLQSTMVGPDDASPEKQVKIIQDLIARQPAAIAVIPLSPQSIEGVLGQAKAAGIKIVTHEAPGQKNADVDIEAFDNTAYGEHMMENLVQCMGGEGEYVTFVGSLTAASHMEWAEAELAYATTNAPGITRVSDPIETKEDLTATYERAKEVLAKHPNIKGFVGSAASDVAGIGRAIEEAGLEDQTCVMGTSIPSTAGKYVETGAVDKMFFWDPAITGEVLLTVADMLAKGETIDAGTDLGIEGYTNLQPVDGATNTFHGDAWIDVDASNLSDYDF</sequence>
<evidence type="ECO:0000256" key="2">
    <source>
        <dbReference type="ARBA" id="ARBA00007639"/>
    </source>
</evidence>
<keyword evidence="6" id="KW-1185">Reference proteome</keyword>
<dbReference type="PANTHER" id="PTHR30036">
    <property type="entry name" value="D-XYLOSE-BINDING PERIPLASMIC PROTEIN"/>
    <property type="match status" value="1"/>
</dbReference>
<feature type="chain" id="PRO_5039453868" evidence="3">
    <location>
        <begin position="23"/>
        <end position="335"/>
    </location>
</feature>
<evidence type="ECO:0000313" key="5">
    <source>
        <dbReference type="EMBL" id="KAE8765964.1"/>
    </source>
</evidence>
<comment type="similarity">
    <text evidence="2">Belongs to the bacterial solute-binding protein 2 family.</text>
</comment>
<feature type="domain" description="Periplasmic binding protein" evidence="4">
    <location>
        <begin position="37"/>
        <end position="291"/>
    </location>
</feature>
<dbReference type="AlphaFoldDB" id="A0A7J5UUK5"/>
<evidence type="ECO:0000259" key="4">
    <source>
        <dbReference type="Pfam" id="PF13407"/>
    </source>
</evidence>
<protein>
    <submittedName>
        <fullName evidence="5">Substrate-binding domain-containing protein</fullName>
    </submittedName>
</protein>
<dbReference type="GO" id="GO:0030246">
    <property type="term" value="F:carbohydrate binding"/>
    <property type="evidence" value="ECO:0007669"/>
    <property type="project" value="TreeGrafter"/>
</dbReference>
<keyword evidence="3" id="KW-0732">Signal</keyword>
<dbReference type="SUPFAM" id="SSF53822">
    <property type="entry name" value="Periplasmic binding protein-like I"/>
    <property type="match status" value="1"/>
</dbReference>
<evidence type="ECO:0000256" key="1">
    <source>
        <dbReference type="ARBA" id="ARBA00004196"/>
    </source>
</evidence>
<reference evidence="5 6" key="1">
    <citation type="submission" date="2019-10" db="EMBL/GenBank/DDBJ databases">
        <title>Georgenia wutianyii sp. nov. and Georgenia yuyongxinii sp. nov. isolated from plateau pika (Ochotona curzoniae) in the Qinghai-Tibet plateau of China.</title>
        <authorList>
            <person name="Tian Z."/>
        </authorList>
    </citation>
    <scope>NUCLEOTIDE SEQUENCE [LARGE SCALE GENOMIC DNA]</scope>
    <source>
        <strain evidence="5 6">DSM 21501</strain>
    </source>
</reference>
<accession>A0A7J5UUK5</accession>
<dbReference type="Pfam" id="PF13407">
    <property type="entry name" value="Peripla_BP_4"/>
    <property type="match status" value="1"/>
</dbReference>
<dbReference type="InterPro" id="IPR028082">
    <property type="entry name" value="Peripla_BP_I"/>
</dbReference>
<feature type="signal peptide" evidence="3">
    <location>
        <begin position="1"/>
        <end position="22"/>
    </location>
</feature>
<name>A0A7J5UUK5_9MICO</name>
<evidence type="ECO:0000313" key="6">
    <source>
        <dbReference type="Proteomes" id="UP000451860"/>
    </source>
</evidence>
<evidence type="ECO:0000256" key="3">
    <source>
        <dbReference type="SAM" id="SignalP"/>
    </source>
</evidence>
<dbReference type="GO" id="GO:0030288">
    <property type="term" value="C:outer membrane-bounded periplasmic space"/>
    <property type="evidence" value="ECO:0007669"/>
    <property type="project" value="TreeGrafter"/>
</dbReference>
<dbReference type="Proteomes" id="UP000451860">
    <property type="component" value="Unassembled WGS sequence"/>
</dbReference>
<dbReference type="InterPro" id="IPR025997">
    <property type="entry name" value="SBP_2_dom"/>
</dbReference>
<dbReference type="PANTHER" id="PTHR30036:SF7">
    <property type="entry name" value="ABC TRANSPORTER PERIPLASMIC-BINDING PROTEIN YPHF"/>
    <property type="match status" value="1"/>
</dbReference>
<dbReference type="OrthoDB" id="9781890at2"/>
<comment type="subcellular location">
    <subcellularLocation>
        <location evidence="1">Cell envelope</location>
    </subcellularLocation>
</comment>
<proteinExistence type="inferred from homology"/>
<dbReference type="EMBL" id="WHJE01000003">
    <property type="protein sequence ID" value="KAE8765964.1"/>
    <property type="molecule type" value="Genomic_DNA"/>
</dbReference>
<dbReference type="InterPro" id="IPR050555">
    <property type="entry name" value="Bact_Solute-Bind_Prot2"/>
</dbReference>
<gene>
    <name evidence="5" type="ORF">GB883_01585</name>
</gene>